<feature type="compositionally biased region" description="Low complexity" evidence="1">
    <location>
        <begin position="145"/>
        <end position="160"/>
    </location>
</feature>
<reference evidence="2" key="1">
    <citation type="journal article" date="2023" name="Mol. Phylogenet. Evol.">
        <title>Genome-scale phylogeny and comparative genomics of the fungal order Sordariales.</title>
        <authorList>
            <person name="Hensen N."/>
            <person name="Bonometti L."/>
            <person name="Westerberg I."/>
            <person name="Brannstrom I.O."/>
            <person name="Guillou S."/>
            <person name="Cros-Aarteil S."/>
            <person name="Calhoun S."/>
            <person name="Haridas S."/>
            <person name="Kuo A."/>
            <person name="Mondo S."/>
            <person name="Pangilinan J."/>
            <person name="Riley R."/>
            <person name="LaButti K."/>
            <person name="Andreopoulos B."/>
            <person name="Lipzen A."/>
            <person name="Chen C."/>
            <person name="Yan M."/>
            <person name="Daum C."/>
            <person name="Ng V."/>
            <person name="Clum A."/>
            <person name="Steindorff A."/>
            <person name="Ohm R.A."/>
            <person name="Martin F."/>
            <person name="Silar P."/>
            <person name="Natvig D.O."/>
            <person name="Lalanne C."/>
            <person name="Gautier V."/>
            <person name="Ament-Velasquez S.L."/>
            <person name="Kruys A."/>
            <person name="Hutchinson M.I."/>
            <person name="Powell A.J."/>
            <person name="Barry K."/>
            <person name="Miller A.N."/>
            <person name="Grigoriev I.V."/>
            <person name="Debuchy R."/>
            <person name="Gladieux P."/>
            <person name="Hiltunen Thoren M."/>
            <person name="Johannesson H."/>
        </authorList>
    </citation>
    <scope>NUCLEOTIDE SEQUENCE</scope>
    <source>
        <strain evidence="2">CBS 118394</strain>
    </source>
</reference>
<evidence type="ECO:0000256" key="1">
    <source>
        <dbReference type="SAM" id="MobiDB-lite"/>
    </source>
</evidence>
<feature type="region of interest" description="Disordered" evidence="1">
    <location>
        <begin position="119"/>
        <end position="215"/>
    </location>
</feature>
<evidence type="ECO:0000313" key="3">
    <source>
        <dbReference type="Proteomes" id="UP001283341"/>
    </source>
</evidence>
<dbReference type="Proteomes" id="UP001283341">
    <property type="component" value="Unassembled WGS sequence"/>
</dbReference>
<comment type="caution">
    <text evidence="2">The sequence shown here is derived from an EMBL/GenBank/DDBJ whole genome shotgun (WGS) entry which is preliminary data.</text>
</comment>
<organism evidence="2 3">
    <name type="scientific">Apodospora peruviana</name>
    <dbReference type="NCBI Taxonomy" id="516989"/>
    <lineage>
        <taxon>Eukaryota</taxon>
        <taxon>Fungi</taxon>
        <taxon>Dikarya</taxon>
        <taxon>Ascomycota</taxon>
        <taxon>Pezizomycotina</taxon>
        <taxon>Sordariomycetes</taxon>
        <taxon>Sordariomycetidae</taxon>
        <taxon>Sordariales</taxon>
        <taxon>Lasiosphaeriaceae</taxon>
        <taxon>Apodospora</taxon>
    </lineage>
</organism>
<dbReference type="AlphaFoldDB" id="A0AAE0IIU9"/>
<keyword evidence="3" id="KW-1185">Reference proteome</keyword>
<gene>
    <name evidence="2" type="ORF">B0H66DRAFT_529572</name>
</gene>
<proteinExistence type="predicted"/>
<dbReference type="EMBL" id="JAUEDM010000002">
    <property type="protein sequence ID" value="KAK3325542.1"/>
    <property type="molecule type" value="Genomic_DNA"/>
</dbReference>
<evidence type="ECO:0000313" key="2">
    <source>
        <dbReference type="EMBL" id="KAK3325542.1"/>
    </source>
</evidence>
<sequence length="378" mass="40139">MPANFKTYEAQARLMAALVAAHPELKLNYKAIAQNYGKSQTVSAMEHRFRPIREQAKAIRSLVSRDMDPEQLDIFDKHAMAELFGDSTPDGIQFQFRSIKSSADALKNAVENGEDPVAAFNAGKASASSTPTGRRKATPRKRGRPATATAATPSPAKSRSVALGSGGASTSKPKRKVTQVKYTESSDKDDSPADYDELDSSPTKQIKKVRTTPIKTQLPSREEFVAQARMAASAAGFAPSGFVAGHAATRANDHTSPSDISVATPENASDEVMFVKEEAVNTAVSNFPPFSQPASSFASQGTSLIGGDSGAAFSQPSASFSSQAPRVHQSTANAAQPDPVKLAEAQAQMQQAFGGTDVDWTMSNFDLLSGQLYDNGEI</sequence>
<accession>A0AAE0IIU9</accession>
<protein>
    <submittedName>
        <fullName evidence="2">Uncharacterized protein</fullName>
    </submittedName>
</protein>
<reference evidence="2" key="2">
    <citation type="submission" date="2023-06" db="EMBL/GenBank/DDBJ databases">
        <authorList>
            <consortium name="Lawrence Berkeley National Laboratory"/>
            <person name="Haridas S."/>
            <person name="Hensen N."/>
            <person name="Bonometti L."/>
            <person name="Westerberg I."/>
            <person name="Brannstrom I.O."/>
            <person name="Guillou S."/>
            <person name="Cros-Aarteil S."/>
            <person name="Calhoun S."/>
            <person name="Kuo A."/>
            <person name="Mondo S."/>
            <person name="Pangilinan J."/>
            <person name="Riley R."/>
            <person name="Labutti K."/>
            <person name="Andreopoulos B."/>
            <person name="Lipzen A."/>
            <person name="Chen C."/>
            <person name="Yanf M."/>
            <person name="Daum C."/>
            <person name="Ng V."/>
            <person name="Clum A."/>
            <person name="Steindorff A."/>
            <person name="Ohm R."/>
            <person name="Martin F."/>
            <person name="Silar P."/>
            <person name="Natvig D."/>
            <person name="Lalanne C."/>
            <person name="Gautier V."/>
            <person name="Ament-Velasquez S.L."/>
            <person name="Kruys A."/>
            <person name="Hutchinson M.I."/>
            <person name="Powell A.J."/>
            <person name="Barry K."/>
            <person name="Miller A.N."/>
            <person name="Grigoriev I.V."/>
            <person name="Debuchy R."/>
            <person name="Gladieux P."/>
            <person name="Thoren M.H."/>
            <person name="Johannesson H."/>
        </authorList>
    </citation>
    <scope>NUCLEOTIDE SEQUENCE</scope>
    <source>
        <strain evidence="2">CBS 118394</strain>
    </source>
</reference>
<name>A0AAE0IIU9_9PEZI</name>
<feature type="compositionally biased region" description="Basic residues" evidence="1">
    <location>
        <begin position="133"/>
        <end position="144"/>
    </location>
</feature>